<evidence type="ECO:0000313" key="5">
    <source>
        <dbReference type="EMBL" id="GEP45150.1"/>
    </source>
</evidence>
<evidence type="ECO:0000256" key="1">
    <source>
        <dbReference type="ARBA" id="ARBA00008861"/>
    </source>
</evidence>
<feature type="domain" description="Gamma-glutamylcyclotransferase AIG2-like" evidence="4">
    <location>
        <begin position="3"/>
        <end position="104"/>
    </location>
</feature>
<dbReference type="PANTHER" id="PTHR12510:SF4">
    <property type="entry name" value="GAMMA-GLUTAMYLAMINECYCLOTRANSFERASE"/>
    <property type="match status" value="1"/>
</dbReference>
<comment type="similarity">
    <text evidence="1 3">Belongs to the gamma-glutamylcyclotransferase family.</text>
</comment>
<dbReference type="InterPro" id="IPR039126">
    <property type="entry name" value="GGACT"/>
</dbReference>
<name>A0A512MEI3_9BACT</name>
<dbReference type="OrthoDB" id="8538589at2"/>
<dbReference type="Gene3D" id="3.10.490.10">
    <property type="entry name" value="Gamma-glutamyl cyclotransferase-like"/>
    <property type="match status" value="1"/>
</dbReference>
<dbReference type="InterPro" id="IPR009288">
    <property type="entry name" value="AIG2-like_dom"/>
</dbReference>
<protein>
    <recommendedName>
        <fullName evidence="3">Gamma-glutamylcyclotransferase family protein</fullName>
    </recommendedName>
</protein>
<organism evidence="5 6">
    <name type="scientific">Brevifollis gellanilyticus</name>
    <dbReference type="NCBI Taxonomy" id="748831"/>
    <lineage>
        <taxon>Bacteria</taxon>
        <taxon>Pseudomonadati</taxon>
        <taxon>Verrucomicrobiota</taxon>
        <taxon>Verrucomicrobiia</taxon>
        <taxon>Verrucomicrobiales</taxon>
        <taxon>Verrucomicrobiaceae</taxon>
    </lineage>
</organism>
<dbReference type="RefSeq" id="WP_146853771.1">
    <property type="nucleotide sequence ID" value="NZ_BKAG01000043.1"/>
</dbReference>
<evidence type="ECO:0000313" key="6">
    <source>
        <dbReference type="Proteomes" id="UP000321577"/>
    </source>
</evidence>
<gene>
    <name evidence="5" type="ORF">BGE01nite_44410</name>
</gene>
<proteinExistence type="inferred from homology"/>
<dbReference type="AlphaFoldDB" id="A0A512MEI3"/>
<dbReference type="SUPFAM" id="SSF110857">
    <property type="entry name" value="Gamma-glutamyl cyclotransferase-like"/>
    <property type="match status" value="1"/>
</dbReference>
<dbReference type="InterPro" id="IPR036568">
    <property type="entry name" value="GGCT-like_sf"/>
</dbReference>
<evidence type="ECO:0000256" key="3">
    <source>
        <dbReference type="RuleBase" id="RU367036"/>
    </source>
</evidence>
<dbReference type="InterPro" id="IPR013024">
    <property type="entry name" value="GGCT-like"/>
</dbReference>
<dbReference type="PANTHER" id="PTHR12510">
    <property type="entry name" value="TROPONIN C-AKIN-1 PROTEIN"/>
    <property type="match status" value="1"/>
</dbReference>
<reference evidence="5 6" key="1">
    <citation type="submission" date="2019-07" db="EMBL/GenBank/DDBJ databases">
        <title>Whole genome shotgun sequence of Brevifollis gellanilyticus NBRC 108608.</title>
        <authorList>
            <person name="Hosoyama A."/>
            <person name="Uohara A."/>
            <person name="Ohji S."/>
            <person name="Ichikawa N."/>
        </authorList>
    </citation>
    <scope>NUCLEOTIDE SEQUENCE [LARGE SCALE GENOMIC DNA]</scope>
    <source>
        <strain evidence="5 6">NBRC 108608</strain>
    </source>
</reference>
<dbReference type="CDD" id="cd06661">
    <property type="entry name" value="GGCT_like"/>
    <property type="match status" value="1"/>
</dbReference>
<sequence>MRLFVYGTLKRGHSNHRYLRGQTFVGMAMTHPRFRLHDLGGYPGMVLDEREGVSIHGEVWDVDEVCLANLDVLEDTAHGEYVREVVPLIAPFDREVIEGYRYLRDVSQARVLGASW</sequence>
<dbReference type="GO" id="GO:0005829">
    <property type="term" value="C:cytosol"/>
    <property type="evidence" value="ECO:0007669"/>
    <property type="project" value="TreeGrafter"/>
</dbReference>
<keyword evidence="6" id="KW-1185">Reference proteome</keyword>
<evidence type="ECO:0000259" key="4">
    <source>
        <dbReference type="Pfam" id="PF06094"/>
    </source>
</evidence>
<dbReference type="EMBL" id="BKAG01000043">
    <property type="protein sequence ID" value="GEP45150.1"/>
    <property type="molecule type" value="Genomic_DNA"/>
</dbReference>
<comment type="caution">
    <text evidence="5">The sequence shown here is derived from an EMBL/GenBank/DDBJ whole genome shotgun (WGS) entry which is preliminary data.</text>
</comment>
<dbReference type="Proteomes" id="UP000321577">
    <property type="component" value="Unassembled WGS sequence"/>
</dbReference>
<feature type="active site" description="Proton acceptor" evidence="2">
    <location>
        <position position="74"/>
    </location>
</feature>
<accession>A0A512MEI3</accession>
<evidence type="ECO:0000256" key="2">
    <source>
        <dbReference type="PIRSR" id="PIRSR639126-1"/>
    </source>
</evidence>
<dbReference type="GO" id="GO:0061929">
    <property type="term" value="F:gamma-glutamylaminecyclotransferase activity"/>
    <property type="evidence" value="ECO:0007669"/>
    <property type="project" value="InterPro"/>
</dbReference>
<dbReference type="Pfam" id="PF06094">
    <property type="entry name" value="GGACT"/>
    <property type="match status" value="1"/>
</dbReference>